<dbReference type="InterPro" id="IPR011010">
    <property type="entry name" value="DNA_brk_join_enz"/>
</dbReference>
<dbReference type="InterPro" id="IPR013762">
    <property type="entry name" value="Integrase-like_cat_sf"/>
</dbReference>
<dbReference type="SUPFAM" id="SSF56349">
    <property type="entry name" value="DNA breaking-rejoining enzymes"/>
    <property type="match status" value="1"/>
</dbReference>
<evidence type="ECO:0000313" key="6">
    <source>
        <dbReference type="Proteomes" id="UP000298252"/>
    </source>
</evidence>
<name>A0ABY2I2M4_9MICO</name>
<dbReference type="PROSITE" id="PS51900">
    <property type="entry name" value="CB"/>
    <property type="match status" value="1"/>
</dbReference>
<gene>
    <name evidence="5" type="ORF">E3O21_09960</name>
</gene>
<evidence type="ECO:0000313" key="5">
    <source>
        <dbReference type="EMBL" id="TFB77208.1"/>
    </source>
</evidence>
<accession>A0ABY2I2M4</accession>
<evidence type="ECO:0000256" key="1">
    <source>
        <dbReference type="ARBA" id="ARBA00023125"/>
    </source>
</evidence>
<proteinExistence type="predicted"/>
<sequence>MARAPLPFRPAVAAFSDYLLRSRARANLVGGRGLKDATIEARLADVAALANFLERRGINDWAAVTAGDIEEFLGSRSRHRLASFRMFSTFARKKKLILINPALGLTRPRPTGFAGRTLNSTEQRRLIHRWRLTTIDPRERVVGLFALLHGMTSSQIRTVLISDINTKAGTIVIAGRPYHVPLDPITLAAIDAVLTTRLTLRTNNPHLILTKDSRAHETAASPYFMTHILDPAGVTLAVLRQTRLADLAHSHDPRLVAAAFGMTAGGALHYVFDAVDREEEVFASTHED</sequence>
<organism evidence="5 6">
    <name type="scientific">Cryobacterium flavum</name>
    <dbReference type="NCBI Taxonomy" id="1424659"/>
    <lineage>
        <taxon>Bacteria</taxon>
        <taxon>Bacillati</taxon>
        <taxon>Actinomycetota</taxon>
        <taxon>Actinomycetes</taxon>
        <taxon>Micrococcales</taxon>
        <taxon>Microbacteriaceae</taxon>
        <taxon>Cryobacterium</taxon>
    </lineage>
</organism>
<dbReference type="EMBL" id="SOFD01000025">
    <property type="protein sequence ID" value="TFB77208.1"/>
    <property type="molecule type" value="Genomic_DNA"/>
</dbReference>
<dbReference type="InterPro" id="IPR010998">
    <property type="entry name" value="Integrase_recombinase_N"/>
</dbReference>
<dbReference type="Gene3D" id="1.10.150.130">
    <property type="match status" value="1"/>
</dbReference>
<keyword evidence="1 3" id="KW-0238">DNA-binding</keyword>
<evidence type="ECO:0000259" key="4">
    <source>
        <dbReference type="PROSITE" id="PS51900"/>
    </source>
</evidence>
<dbReference type="RefSeq" id="WP_134505238.1">
    <property type="nucleotide sequence ID" value="NZ_FNIB01000005.1"/>
</dbReference>
<feature type="domain" description="Core-binding (CB)" evidence="4">
    <location>
        <begin position="6"/>
        <end position="92"/>
    </location>
</feature>
<keyword evidence="2" id="KW-0233">DNA recombination</keyword>
<dbReference type="Proteomes" id="UP000298252">
    <property type="component" value="Unassembled WGS sequence"/>
</dbReference>
<protein>
    <submittedName>
        <fullName evidence="5">Integrase</fullName>
    </submittedName>
</protein>
<keyword evidence="6" id="KW-1185">Reference proteome</keyword>
<evidence type="ECO:0000256" key="3">
    <source>
        <dbReference type="PROSITE-ProRule" id="PRU01248"/>
    </source>
</evidence>
<comment type="caution">
    <text evidence="5">The sequence shown here is derived from an EMBL/GenBank/DDBJ whole genome shotgun (WGS) entry which is preliminary data.</text>
</comment>
<dbReference type="InterPro" id="IPR044068">
    <property type="entry name" value="CB"/>
</dbReference>
<evidence type="ECO:0000256" key="2">
    <source>
        <dbReference type="ARBA" id="ARBA00023172"/>
    </source>
</evidence>
<dbReference type="Gene3D" id="1.10.443.10">
    <property type="entry name" value="Intergrase catalytic core"/>
    <property type="match status" value="1"/>
</dbReference>
<reference evidence="5 6" key="1">
    <citation type="submission" date="2019-03" db="EMBL/GenBank/DDBJ databases">
        <title>Genomics of glacier-inhabiting Cryobacterium strains.</title>
        <authorList>
            <person name="Liu Q."/>
            <person name="Xin Y.-H."/>
        </authorList>
    </citation>
    <scope>NUCLEOTIDE SEQUENCE [LARGE SCALE GENOMIC DNA]</scope>
    <source>
        <strain evidence="5 6">Hh8</strain>
    </source>
</reference>